<feature type="domain" description="DNA methylase N-4/N-6" evidence="5">
    <location>
        <begin position="2"/>
        <end position="55"/>
    </location>
</feature>
<protein>
    <submittedName>
        <fullName evidence="6">Site-specific DNA-methyltransferase</fullName>
    </submittedName>
</protein>
<feature type="region of interest" description="Disordered" evidence="4">
    <location>
        <begin position="214"/>
        <end position="239"/>
    </location>
</feature>
<sequence>MFATPKPERLIRRILSVASAPDDLVLDCFLGSGTTAAVAHKLGRRWIGVERSAETLAGYAVPRLEKVCRGQDPGGITESVGWRGGGGFRILDVAPSMFIESGGYVILADWAVNGHLAEATAAQLGYEFHYDPPFCGLKGRSLLAVVDGLITVEVVDLIAARLEETERVVICGTAVSEDAETALKAISPGSRVRRIPASILADYRTSRRRLFGIREARQNEDRQAPNGTAATAMADTTRP</sequence>
<evidence type="ECO:0000256" key="3">
    <source>
        <dbReference type="ARBA" id="ARBA00022691"/>
    </source>
</evidence>
<dbReference type="PRINTS" id="PR00506">
    <property type="entry name" value="D21N6MTFRASE"/>
</dbReference>
<dbReference type="InterPro" id="IPR029063">
    <property type="entry name" value="SAM-dependent_MTases_sf"/>
</dbReference>
<keyword evidence="1" id="KW-0489">Methyltransferase</keyword>
<feature type="compositionally biased region" description="Basic and acidic residues" evidence="4">
    <location>
        <begin position="214"/>
        <end position="223"/>
    </location>
</feature>
<evidence type="ECO:0000259" key="5">
    <source>
        <dbReference type="Pfam" id="PF01555"/>
    </source>
</evidence>
<evidence type="ECO:0000313" key="7">
    <source>
        <dbReference type="Proteomes" id="UP000620075"/>
    </source>
</evidence>
<dbReference type="EMBL" id="JAEKNQ010000060">
    <property type="protein sequence ID" value="MBJ7604593.1"/>
    <property type="molecule type" value="Genomic_DNA"/>
</dbReference>
<dbReference type="Pfam" id="PF01555">
    <property type="entry name" value="N6_N4_Mtase"/>
    <property type="match status" value="1"/>
</dbReference>
<dbReference type="InterPro" id="IPR002295">
    <property type="entry name" value="N4/N6-MTase_EcoPI_Mod-like"/>
</dbReference>
<dbReference type="GO" id="GO:0008170">
    <property type="term" value="F:N-methyltransferase activity"/>
    <property type="evidence" value="ECO:0007669"/>
    <property type="project" value="InterPro"/>
</dbReference>
<dbReference type="SUPFAM" id="SSF53335">
    <property type="entry name" value="S-adenosyl-L-methionine-dependent methyltransferases"/>
    <property type="match status" value="1"/>
</dbReference>
<keyword evidence="2" id="KW-0808">Transferase</keyword>
<dbReference type="AlphaFoldDB" id="A0A934NES7"/>
<evidence type="ECO:0000313" key="6">
    <source>
        <dbReference type="EMBL" id="MBJ7604593.1"/>
    </source>
</evidence>
<proteinExistence type="predicted"/>
<dbReference type="GO" id="GO:0003677">
    <property type="term" value="F:DNA binding"/>
    <property type="evidence" value="ECO:0007669"/>
    <property type="project" value="InterPro"/>
</dbReference>
<reference evidence="6 7" key="1">
    <citation type="submission" date="2020-10" db="EMBL/GenBank/DDBJ databases">
        <title>Ca. Dormibacterota MAGs.</title>
        <authorList>
            <person name="Montgomery K."/>
        </authorList>
    </citation>
    <scope>NUCLEOTIDE SEQUENCE [LARGE SCALE GENOMIC DNA]</scope>
    <source>
        <strain evidence="6">SC8811_S16_3</strain>
    </source>
</reference>
<evidence type="ECO:0000256" key="2">
    <source>
        <dbReference type="ARBA" id="ARBA00022679"/>
    </source>
</evidence>
<comment type="caution">
    <text evidence="6">The sequence shown here is derived from an EMBL/GenBank/DDBJ whole genome shotgun (WGS) entry which is preliminary data.</text>
</comment>
<evidence type="ECO:0000256" key="4">
    <source>
        <dbReference type="SAM" id="MobiDB-lite"/>
    </source>
</evidence>
<dbReference type="Proteomes" id="UP000620075">
    <property type="component" value="Unassembled WGS sequence"/>
</dbReference>
<keyword evidence="3" id="KW-0949">S-adenosyl-L-methionine</keyword>
<dbReference type="InterPro" id="IPR002941">
    <property type="entry name" value="DNA_methylase_N4/N6"/>
</dbReference>
<gene>
    <name evidence="6" type="ORF">JF888_15665</name>
</gene>
<accession>A0A934NES7</accession>
<dbReference type="Gene3D" id="3.40.50.150">
    <property type="entry name" value="Vaccinia Virus protein VP39"/>
    <property type="match status" value="1"/>
</dbReference>
<name>A0A934NES7_9BACT</name>
<organism evidence="6 7">
    <name type="scientific">Candidatus Dormiibacter inghamiae</name>
    <dbReference type="NCBI Taxonomy" id="3127013"/>
    <lineage>
        <taxon>Bacteria</taxon>
        <taxon>Bacillati</taxon>
        <taxon>Candidatus Dormiibacterota</taxon>
        <taxon>Candidatus Dormibacteria</taxon>
        <taxon>Candidatus Dormibacterales</taxon>
        <taxon>Candidatus Dormibacteraceae</taxon>
        <taxon>Candidatus Dormiibacter</taxon>
    </lineage>
</organism>
<dbReference type="GO" id="GO:0032259">
    <property type="term" value="P:methylation"/>
    <property type="evidence" value="ECO:0007669"/>
    <property type="project" value="UniProtKB-KW"/>
</dbReference>
<evidence type="ECO:0000256" key="1">
    <source>
        <dbReference type="ARBA" id="ARBA00022603"/>
    </source>
</evidence>